<proteinExistence type="predicted"/>
<reference evidence="7 8" key="1">
    <citation type="submission" date="2023-10" db="EMBL/GenBank/DDBJ databases">
        <title>Paenibacillus strain PFR10 Genome sequencing and assembly.</title>
        <authorList>
            <person name="Kim I."/>
        </authorList>
    </citation>
    <scope>NUCLEOTIDE SEQUENCE [LARGE SCALE GENOMIC DNA]</scope>
    <source>
        <strain evidence="7 8">PFR10</strain>
    </source>
</reference>
<gene>
    <name evidence="7" type="ORF">RQP52_29900</name>
</gene>
<dbReference type="RefSeq" id="WP_315955215.1">
    <property type="nucleotide sequence ID" value="NZ_JAWCUD010000013.1"/>
</dbReference>
<keyword evidence="8" id="KW-1185">Reference proteome</keyword>
<keyword evidence="3" id="KW-0805">Transcription regulation</keyword>
<dbReference type="InterPro" id="IPR039422">
    <property type="entry name" value="MarR/SlyA-like"/>
</dbReference>
<evidence type="ECO:0000256" key="3">
    <source>
        <dbReference type="ARBA" id="ARBA00023015"/>
    </source>
</evidence>
<protein>
    <submittedName>
        <fullName evidence="7">MarR family transcriptional regulator</fullName>
    </submittedName>
</protein>
<evidence type="ECO:0000256" key="4">
    <source>
        <dbReference type="ARBA" id="ARBA00023125"/>
    </source>
</evidence>
<evidence type="ECO:0000256" key="2">
    <source>
        <dbReference type="ARBA" id="ARBA00022490"/>
    </source>
</evidence>
<keyword evidence="4" id="KW-0238">DNA-binding</keyword>
<dbReference type="InterPro" id="IPR036390">
    <property type="entry name" value="WH_DNA-bd_sf"/>
</dbReference>
<evidence type="ECO:0000313" key="7">
    <source>
        <dbReference type="EMBL" id="MDU0205296.1"/>
    </source>
</evidence>
<dbReference type="Proteomes" id="UP001260980">
    <property type="component" value="Unassembled WGS sequence"/>
</dbReference>
<evidence type="ECO:0000256" key="5">
    <source>
        <dbReference type="ARBA" id="ARBA00023163"/>
    </source>
</evidence>
<evidence type="ECO:0000259" key="6">
    <source>
        <dbReference type="PROSITE" id="PS50995"/>
    </source>
</evidence>
<dbReference type="Pfam" id="PF22381">
    <property type="entry name" value="Staph_reg_Sar_Rot"/>
    <property type="match status" value="1"/>
</dbReference>
<dbReference type="SUPFAM" id="SSF46785">
    <property type="entry name" value="Winged helix' DNA-binding domain"/>
    <property type="match status" value="1"/>
</dbReference>
<comment type="caution">
    <text evidence="7">The sequence shown here is derived from an EMBL/GenBank/DDBJ whole genome shotgun (WGS) entry which is preliminary data.</text>
</comment>
<keyword evidence="2" id="KW-0963">Cytoplasm</keyword>
<sequence>MSTNEELLKLDNQLCFSLYASSRAITRMYRPFLEDLGITYPQYLVLLVLWDQKESTVKELSEKLDLDSGTLTPMLKRMETQKLVERKRSVEDERVVNIVITETGLALYEKAFCIPQTLLESSGLSLEEIHNFNVQLKRIINSVNASTK</sequence>
<dbReference type="EMBL" id="JAWCUD010000013">
    <property type="protein sequence ID" value="MDU0205296.1"/>
    <property type="molecule type" value="Genomic_DNA"/>
</dbReference>
<dbReference type="InterPro" id="IPR000835">
    <property type="entry name" value="HTH_MarR-typ"/>
</dbReference>
<evidence type="ECO:0000313" key="8">
    <source>
        <dbReference type="Proteomes" id="UP001260980"/>
    </source>
</evidence>
<keyword evidence="5" id="KW-0804">Transcription</keyword>
<organism evidence="7 8">
    <name type="scientific">Paenibacillus violae</name>
    <dbReference type="NCBI Taxonomy" id="3077234"/>
    <lineage>
        <taxon>Bacteria</taxon>
        <taxon>Bacillati</taxon>
        <taxon>Bacillota</taxon>
        <taxon>Bacilli</taxon>
        <taxon>Bacillales</taxon>
        <taxon>Paenibacillaceae</taxon>
        <taxon>Paenibacillus</taxon>
    </lineage>
</organism>
<comment type="subcellular location">
    <subcellularLocation>
        <location evidence="1">Cytoplasm</location>
    </subcellularLocation>
</comment>
<dbReference type="Gene3D" id="1.10.10.10">
    <property type="entry name" value="Winged helix-like DNA-binding domain superfamily/Winged helix DNA-binding domain"/>
    <property type="match status" value="1"/>
</dbReference>
<dbReference type="PRINTS" id="PR00598">
    <property type="entry name" value="HTHMARR"/>
</dbReference>
<accession>A0ABU3RLX5</accession>
<dbReference type="SMART" id="SM00347">
    <property type="entry name" value="HTH_MARR"/>
    <property type="match status" value="1"/>
</dbReference>
<evidence type="ECO:0000256" key="1">
    <source>
        <dbReference type="ARBA" id="ARBA00004496"/>
    </source>
</evidence>
<dbReference type="PROSITE" id="PS50995">
    <property type="entry name" value="HTH_MARR_2"/>
    <property type="match status" value="1"/>
</dbReference>
<feature type="domain" description="HTH marR-type" evidence="6">
    <location>
        <begin position="11"/>
        <end position="141"/>
    </location>
</feature>
<name>A0ABU3RLX5_9BACL</name>
<dbReference type="PANTHER" id="PTHR33164:SF5">
    <property type="entry name" value="ORGANIC HYDROPEROXIDE RESISTANCE TRANSCRIPTIONAL REGULATOR"/>
    <property type="match status" value="1"/>
</dbReference>
<dbReference type="InterPro" id="IPR055166">
    <property type="entry name" value="Transc_reg_Sar_Rot_HTH"/>
</dbReference>
<dbReference type="PANTHER" id="PTHR33164">
    <property type="entry name" value="TRANSCRIPTIONAL REGULATOR, MARR FAMILY"/>
    <property type="match status" value="1"/>
</dbReference>
<dbReference type="InterPro" id="IPR036388">
    <property type="entry name" value="WH-like_DNA-bd_sf"/>
</dbReference>